<dbReference type="Pfam" id="PF01425">
    <property type="entry name" value="Amidase"/>
    <property type="match status" value="1"/>
</dbReference>
<reference evidence="3" key="1">
    <citation type="submission" date="2022-07" db="EMBL/GenBank/DDBJ databases">
        <authorList>
            <person name="Criscuolo A."/>
        </authorList>
    </citation>
    <scope>NUCLEOTIDE SEQUENCE</scope>
    <source>
        <strain evidence="3">CIP103197</strain>
    </source>
</reference>
<accession>A0A9W4QW71</accession>
<keyword evidence="4" id="KW-1185">Reference proteome</keyword>
<dbReference type="EMBL" id="CAMAPB010000015">
    <property type="protein sequence ID" value="CAH9055994.1"/>
    <property type="molecule type" value="Genomic_DNA"/>
</dbReference>
<evidence type="ECO:0000256" key="1">
    <source>
        <dbReference type="SAM" id="SignalP"/>
    </source>
</evidence>
<feature type="domain" description="Amidase" evidence="2">
    <location>
        <begin position="47"/>
        <end position="482"/>
    </location>
</feature>
<dbReference type="RefSeq" id="WP_138765045.1">
    <property type="nucleotide sequence ID" value="NZ_CAMAPB010000015.1"/>
</dbReference>
<name>A0A9W4QW71_PSEHA</name>
<comment type="caution">
    <text evidence="3">The sequence shown here is derived from an EMBL/GenBank/DDBJ whole genome shotgun (WGS) entry which is preliminary data.</text>
</comment>
<evidence type="ECO:0000313" key="3">
    <source>
        <dbReference type="EMBL" id="CAH9055994.1"/>
    </source>
</evidence>
<evidence type="ECO:0000259" key="2">
    <source>
        <dbReference type="Pfam" id="PF01425"/>
    </source>
</evidence>
<keyword evidence="1" id="KW-0732">Signal</keyword>
<dbReference type="InterPro" id="IPR023631">
    <property type="entry name" value="Amidase_dom"/>
</dbReference>
<keyword evidence="3" id="KW-0378">Hydrolase</keyword>
<dbReference type="InterPro" id="IPR036928">
    <property type="entry name" value="AS_sf"/>
</dbReference>
<proteinExistence type="predicted"/>
<feature type="chain" id="PRO_5040834841" evidence="1">
    <location>
        <begin position="21"/>
        <end position="501"/>
    </location>
</feature>
<dbReference type="PANTHER" id="PTHR42678">
    <property type="entry name" value="AMIDASE"/>
    <property type="match status" value="1"/>
</dbReference>
<dbReference type="Proteomes" id="UP001152447">
    <property type="component" value="Unassembled WGS sequence"/>
</dbReference>
<dbReference type="SUPFAM" id="SSF75304">
    <property type="entry name" value="Amidase signature (AS) enzymes"/>
    <property type="match status" value="1"/>
</dbReference>
<dbReference type="GO" id="GO:0050537">
    <property type="term" value="F:mandelamide amidase activity"/>
    <property type="evidence" value="ECO:0007669"/>
    <property type="project" value="UniProtKB-EC"/>
</dbReference>
<sequence>MSIKRLLLTLCVCTITNLHAAANNTELKTISDIHSAYKNNSTTAEQLTRTYIDRINALNPKYNAVISIEPTAIEQAKQLDALFKAGKWAGPLHGIAVLLKDNIETTGTLPTTAGSLALKNNITNKDAFVVKQLRQAGAIILGKANLSEWANFRSSYSSSGWSAIGGQTHNAHDVTRNPCGSSSGSAVAVALNFAPIALGTETDGSITCPASVNGVYAIKPSMGQVSRAGVVPLSSSQDSVGPMAHSLKDALAVLSVIQGEDPNDVSTLNVNRKLDSIAPKPSLRIGALPASKFTVETQKLYAKQLQALKDAGHTVVNVEVKDDLSTLYVDEYAILLYDFKAEINHYLSQTPTQVTVKSLDDLIAFNTANKKQEMLYFEQDILQQANAVDLSEKQQYQKTKARYQALANRAISNLYRNNKLDIVIAPTVSPAWKTDLINGDNFKGSSSSLPAIAGTTHITLPVGKVSHLPVGLSVIANQNAEAAAYAYAAIIDNVLGIKKPE</sequence>
<protein>
    <submittedName>
        <fullName evidence="3">Mandelamide hydrolase</fullName>
        <ecNumber evidence="3">3.5.1.86</ecNumber>
    </submittedName>
</protein>
<gene>
    <name evidence="3" type="primary">mdlY</name>
    <name evidence="3" type="ORF">PSEHALCIP103_01360</name>
</gene>
<evidence type="ECO:0000313" key="4">
    <source>
        <dbReference type="Proteomes" id="UP001152447"/>
    </source>
</evidence>
<feature type="signal peptide" evidence="1">
    <location>
        <begin position="1"/>
        <end position="20"/>
    </location>
</feature>
<dbReference type="Gene3D" id="3.90.1300.10">
    <property type="entry name" value="Amidase signature (AS) domain"/>
    <property type="match status" value="1"/>
</dbReference>
<dbReference type="AlphaFoldDB" id="A0A9W4QW71"/>
<dbReference type="PANTHER" id="PTHR42678:SF34">
    <property type="entry name" value="OS04G0183300 PROTEIN"/>
    <property type="match status" value="1"/>
</dbReference>
<organism evidence="3 4">
    <name type="scientific">Pseudoalteromonas haloplanktis</name>
    <name type="common">Alteromonas haloplanktis</name>
    <dbReference type="NCBI Taxonomy" id="228"/>
    <lineage>
        <taxon>Bacteria</taxon>
        <taxon>Pseudomonadati</taxon>
        <taxon>Pseudomonadota</taxon>
        <taxon>Gammaproteobacteria</taxon>
        <taxon>Alteromonadales</taxon>
        <taxon>Pseudoalteromonadaceae</taxon>
        <taxon>Pseudoalteromonas</taxon>
    </lineage>
</organism>
<dbReference type="EC" id="3.5.1.86" evidence="3"/>